<dbReference type="EMBL" id="JAAQHG020000002">
    <property type="protein sequence ID" value="KAL1590378.1"/>
    <property type="molecule type" value="Genomic_DNA"/>
</dbReference>
<evidence type="ECO:0000256" key="1">
    <source>
        <dbReference type="ARBA" id="ARBA00022801"/>
    </source>
</evidence>
<evidence type="ECO:0000313" key="3">
    <source>
        <dbReference type="EMBL" id="KAL1590378.1"/>
    </source>
</evidence>
<feature type="domain" description="UFSP1/2/DUB catalytic" evidence="2">
    <location>
        <begin position="107"/>
        <end position="325"/>
    </location>
</feature>
<gene>
    <name evidence="3" type="ORF">WHR41_00674</name>
</gene>
<dbReference type="GeneID" id="96002118"/>
<sequence>MADAIHCPWCGLKSRDGYAIQLHIEEEHTDDSPFKVTERSSDLPVGGAFSEIKIIGKVVNKVVNDISGQIIHEIIREIVPAIISNIASKIIRVNKVYALDPTVEIAYFSHKSVKHVHKLKCDGNFCGYWNIQMLLSYRLARIEDPAHSSLPLPNVIDIQDTIEAAWDAGICTFGRTETGGIRNTRKWIGTHEAAAYFLHLGQPVTALSFRRSSKSDAPPAYVQLLDYIEAYFISGLEDAAINGTSNITQLPPIYFQRPGHSVTIVGMERKQDGERVLLVFDPSFDVAEVMQQLSDGRVRRSRIETLMAPFRQDSEKLSQWTEYEILIPRASR</sequence>
<dbReference type="Gene3D" id="3.90.70.130">
    <property type="match status" value="1"/>
</dbReference>
<dbReference type="Pfam" id="PF07910">
    <property type="entry name" value="Peptidase_C78"/>
    <property type="match status" value="1"/>
</dbReference>
<keyword evidence="4" id="KW-1185">Reference proteome</keyword>
<evidence type="ECO:0000259" key="2">
    <source>
        <dbReference type="Pfam" id="PF07910"/>
    </source>
</evidence>
<proteinExistence type="predicted"/>
<keyword evidence="1" id="KW-0378">Hydrolase</keyword>
<dbReference type="Proteomes" id="UP000803884">
    <property type="component" value="Unassembled WGS sequence"/>
</dbReference>
<dbReference type="AlphaFoldDB" id="A0AB34KZD8"/>
<name>A0AB34KZD8_9PEZI</name>
<accession>A0AB34KZD8</accession>
<dbReference type="GO" id="GO:0016787">
    <property type="term" value="F:hydrolase activity"/>
    <property type="evidence" value="ECO:0007669"/>
    <property type="project" value="UniProtKB-KW"/>
</dbReference>
<evidence type="ECO:0000313" key="4">
    <source>
        <dbReference type="Proteomes" id="UP000803884"/>
    </source>
</evidence>
<protein>
    <recommendedName>
        <fullName evidence="2">UFSP1/2/DUB catalytic domain-containing protein</fullName>
    </recommendedName>
</protein>
<reference evidence="3 4" key="1">
    <citation type="journal article" date="2020" name="Microbiol. Resour. Announc.">
        <title>Draft Genome Sequence of a Cladosporium Species Isolated from the Mesophotic Ascidian Didemnum maculosum.</title>
        <authorList>
            <person name="Gioti A."/>
            <person name="Siaperas R."/>
            <person name="Nikolaivits E."/>
            <person name="Le Goff G."/>
            <person name="Ouazzani J."/>
            <person name="Kotoulas G."/>
            <person name="Topakas E."/>
        </authorList>
    </citation>
    <scope>NUCLEOTIDE SEQUENCE [LARGE SCALE GENOMIC DNA]</scope>
    <source>
        <strain evidence="3 4">TM138-S3</strain>
    </source>
</reference>
<organism evidence="3 4">
    <name type="scientific">Cladosporium halotolerans</name>
    <dbReference type="NCBI Taxonomy" id="1052096"/>
    <lineage>
        <taxon>Eukaryota</taxon>
        <taxon>Fungi</taxon>
        <taxon>Dikarya</taxon>
        <taxon>Ascomycota</taxon>
        <taxon>Pezizomycotina</taxon>
        <taxon>Dothideomycetes</taxon>
        <taxon>Dothideomycetidae</taxon>
        <taxon>Cladosporiales</taxon>
        <taxon>Cladosporiaceae</taxon>
        <taxon>Cladosporium</taxon>
    </lineage>
</organism>
<dbReference type="InterPro" id="IPR012462">
    <property type="entry name" value="UFSP1/2_DUB_cat"/>
</dbReference>
<dbReference type="RefSeq" id="XP_069233483.1">
    <property type="nucleotide sequence ID" value="XM_069369280.1"/>
</dbReference>
<comment type="caution">
    <text evidence="3">The sequence shown here is derived from an EMBL/GenBank/DDBJ whole genome shotgun (WGS) entry which is preliminary data.</text>
</comment>